<dbReference type="Pfam" id="PF01521">
    <property type="entry name" value="Fe-S_biosyn"/>
    <property type="match status" value="1"/>
</dbReference>
<accession>A0A0R1P1G9</accession>
<proteinExistence type="predicted"/>
<evidence type="ECO:0000313" key="2">
    <source>
        <dbReference type="EMBL" id="KRL22683.1"/>
    </source>
</evidence>
<evidence type="ECO:0000313" key="3">
    <source>
        <dbReference type="Proteomes" id="UP000051439"/>
    </source>
</evidence>
<feature type="domain" description="Core" evidence="1">
    <location>
        <begin position="19"/>
        <end position="129"/>
    </location>
</feature>
<reference evidence="2 3" key="1">
    <citation type="journal article" date="2015" name="Genome Announc.">
        <title>Expanding the biotechnology potential of lactobacilli through comparative genomics of 213 strains and associated genera.</title>
        <authorList>
            <person name="Sun Z."/>
            <person name="Harris H.M."/>
            <person name="McCann A."/>
            <person name="Guo C."/>
            <person name="Argimon S."/>
            <person name="Zhang W."/>
            <person name="Yang X."/>
            <person name="Jeffery I.B."/>
            <person name="Cooney J.C."/>
            <person name="Kagawa T.F."/>
            <person name="Liu W."/>
            <person name="Song Y."/>
            <person name="Salvetti E."/>
            <person name="Wrobel A."/>
            <person name="Rasinkangas P."/>
            <person name="Parkhill J."/>
            <person name="Rea M.C."/>
            <person name="O'Sullivan O."/>
            <person name="Ritari J."/>
            <person name="Douillard F.P."/>
            <person name="Paul Ross R."/>
            <person name="Yang R."/>
            <person name="Briner A.E."/>
            <person name="Felis G.E."/>
            <person name="de Vos W.M."/>
            <person name="Barrangou R."/>
            <person name="Klaenhammer T.R."/>
            <person name="Caufield P.W."/>
            <person name="Cui Y."/>
            <person name="Zhang H."/>
            <person name="O'Toole P.W."/>
        </authorList>
    </citation>
    <scope>NUCLEOTIDE SEQUENCE [LARGE SCALE GENOMIC DNA]</scope>
    <source>
        <strain evidence="2 3">DSM 19906</strain>
    </source>
</reference>
<dbReference type="Gene3D" id="2.60.300.12">
    <property type="entry name" value="HesB-like domain"/>
    <property type="match status" value="1"/>
</dbReference>
<dbReference type="SUPFAM" id="SSF89360">
    <property type="entry name" value="HesB-like domain"/>
    <property type="match status" value="1"/>
</dbReference>
<dbReference type="PATRIC" id="fig|1423766.4.peg.1986"/>
<dbReference type="EMBL" id="AZEB01000004">
    <property type="protein sequence ID" value="KRL22683.1"/>
    <property type="molecule type" value="Genomic_DNA"/>
</dbReference>
<comment type="caution">
    <text evidence="2">The sequence shown here is derived from an EMBL/GenBank/DDBJ whole genome shotgun (WGS) entry which is preliminary data.</text>
</comment>
<organism evidence="2 3">
    <name type="scientific">Lentilactobacillus kisonensis DSM 19906 = JCM 15041</name>
    <dbReference type="NCBI Taxonomy" id="1423766"/>
    <lineage>
        <taxon>Bacteria</taxon>
        <taxon>Bacillati</taxon>
        <taxon>Bacillota</taxon>
        <taxon>Bacilli</taxon>
        <taxon>Lactobacillales</taxon>
        <taxon>Lactobacillaceae</taxon>
        <taxon>Lentilactobacillus</taxon>
    </lineage>
</organism>
<dbReference type="InterPro" id="IPR000361">
    <property type="entry name" value="ATAP_core_dom"/>
</dbReference>
<gene>
    <name evidence="2" type="ORF">FC98_GL001916</name>
</gene>
<name>A0A0R1P1G9_9LACO</name>
<dbReference type="InterPro" id="IPR035903">
    <property type="entry name" value="HesB-like_dom_sf"/>
</dbReference>
<evidence type="ECO:0000259" key="1">
    <source>
        <dbReference type="Pfam" id="PF01521"/>
    </source>
</evidence>
<keyword evidence="3" id="KW-1185">Reference proteome</keyword>
<dbReference type="AlphaFoldDB" id="A0A0R1P1G9"/>
<protein>
    <recommendedName>
        <fullName evidence="1">Core domain-containing protein</fullName>
    </recommendedName>
</protein>
<dbReference type="Proteomes" id="UP000051439">
    <property type="component" value="Unassembled WGS sequence"/>
</dbReference>
<sequence length="137" mass="15231">MLRSLTALLRSLMKGVDKMKLTITDSALDQLRKAFSGDQKLLLSLDDGVGPFSKVGVCSLDTSYDVIAVDKDAKVPDYESRLTTNAGDWYYKGYSKRYLDDDMKLDYTNNRFKLSGDGGILDGNVDLKDLTTQKTAK</sequence>